<reference evidence="1" key="1">
    <citation type="submission" date="2021-04" db="EMBL/GenBank/DDBJ databases">
        <title>Genomes of microviruses identified in yellow-bellied marmot fecal samples.</title>
        <authorList>
            <person name="Varsani A."/>
            <person name="Kraberger S."/>
            <person name="Chatterjee A."/>
            <person name="Richet C."/>
            <person name="Fontenele R.S."/>
            <person name="Schmidlin K."/>
            <person name="Blumstein D.T."/>
        </authorList>
    </citation>
    <scope>NUCLEOTIDE SEQUENCE</scope>
    <source>
        <strain evidence="1">Mar44</strain>
    </source>
</reference>
<proteinExistence type="predicted"/>
<name>A0A8F5RC34_9VIRU</name>
<protein>
    <submittedName>
        <fullName evidence="1">Uncharacterized protein</fullName>
    </submittedName>
</protein>
<dbReference type="EMBL" id="MZ089790">
    <property type="protein sequence ID" value="QXN75222.1"/>
    <property type="molecule type" value="Genomic_DNA"/>
</dbReference>
<evidence type="ECO:0000313" key="1">
    <source>
        <dbReference type="EMBL" id="QXN75222.1"/>
    </source>
</evidence>
<organism evidence="1">
    <name type="scientific">Microvirus mar44</name>
    <dbReference type="NCBI Taxonomy" id="2851179"/>
    <lineage>
        <taxon>Viruses</taxon>
        <taxon>Monodnaviria</taxon>
        <taxon>Sangervirae</taxon>
        <taxon>Phixviricota</taxon>
        <taxon>Malgrandaviricetes</taxon>
        <taxon>Petitvirales</taxon>
        <taxon>Microviridae</taxon>
    </lineage>
</organism>
<sequence length="105" mass="11824">MMLSVAVMFSALGRRCIDSATEAELQGRAKRVHIPLQGCNGCAIFAPATESRKYYCSREPRRRLLYLQSETVGRSACAMSRSDFLVRICAFVARFSDFELSDNNF</sequence>
<accession>A0A8F5RC34</accession>